<evidence type="ECO:0000313" key="7">
    <source>
        <dbReference type="EMBL" id="PVE45971.1"/>
    </source>
</evidence>
<comment type="caution">
    <text evidence="7">The sequence shown here is derived from an EMBL/GenBank/DDBJ whole genome shotgun (WGS) entry which is preliminary data.</text>
</comment>
<comment type="similarity">
    <text evidence="1">Belongs to the metallo-beta-lactamase superfamily.</text>
</comment>
<sequence>MISRRTLLQSLPAAAAGTVVLPSASQAEAPMSNHQVPAQYRLRLGEIEITALSDGYIPFSPEIILAGEPGAVAAALADTPQSQPLIGDVNTYVVNTAGRLCLIDAGGPSSFIPTLGRLEAGLAAVGIDSEQIDQLLLTHLHIDHIGGMLTADGRAMFPNATLTLLADEHDYWTDPALLASADAGFRPLVAAAQGAVAAYADRLILLSGEAQAGPGISTLPIPGHTPGMTGFRLHSGDEQLLMWGDVVHVPAVQFAHPDWRLSFDTDGATAAASRARVLDMVASDRIGVLGSHLPFPGHGYVSRGPDGYRYEAAYWDHFA</sequence>
<reference evidence="7 8" key="1">
    <citation type="journal article" date="2011" name="Syst. Appl. Microbiol.">
        <title>Defluviimonas denitrificans gen. nov., sp. nov., and Pararhodobacter aggregans gen. nov., sp. nov., non-phototrophic Rhodobacteraceae from the biofilter of a marine aquaculture.</title>
        <authorList>
            <person name="Foesel B.U."/>
            <person name="Drake H.L."/>
            <person name="Schramm A."/>
        </authorList>
    </citation>
    <scope>NUCLEOTIDE SEQUENCE [LARGE SCALE GENOMIC DNA]</scope>
    <source>
        <strain evidence="7 8">D1-19</strain>
    </source>
</reference>
<keyword evidence="8" id="KW-1185">Reference proteome</keyword>
<evidence type="ECO:0000256" key="2">
    <source>
        <dbReference type="ARBA" id="ARBA00022723"/>
    </source>
</evidence>
<feature type="chain" id="PRO_5015626431" evidence="5">
    <location>
        <begin position="16"/>
        <end position="319"/>
    </location>
</feature>
<proteinExistence type="inferred from homology"/>
<feature type="domain" description="Metallo-beta-lactamase" evidence="6">
    <location>
        <begin position="88"/>
        <end position="292"/>
    </location>
</feature>
<evidence type="ECO:0000313" key="8">
    <source>
        <dbReference type="Proteomes" id="UP000244810"/>
    </source>
</evidence>
<accession>A0A2T7UMY2</accession>
<dbReference type="CDD" id="cd07720">
    <property type="entry name" value="OPHC2-like_MBL-fold"/>
    <property type="match status" value="1"/>
</dbReference>
<dbReference type="InterPro" id="IPR051013">
    <property type="entry name" value="MBL_superfamily_lactonases"/>
</dbReference>
<feature type="signal peptide" evidence="5">
    <location>
        <begin position="1"/>
        <end position="15"/>
    </location>
</feature>
<keyword evidence="4" id="KW-0862">Zinc</keyword>
<keyword evidence="5" id="KW-0732">Signal</keyword>
<dbReference type="AlphaFoldDB" id="A0A2T7UMY2"/>
<dbReference type="SMART" id="SM00849">
    <property type="entry name" value="Lactamase_B"/>
    <property type="match status" value="1"/>
</dbReference>
<dbReference type="PROSITE" id="PS51318">
    <property type="entry name" value="TAT"/>
    <property type="match status" value="1"/>
</dbReference>
<dbReference type="SUPFAM" id="SSF56281">
    <property type="entry name" value="Metallo-hydrolase/oxidoreductase"/>
    <property type="match status" value="1"/>
</dbReference>
<dbReference type="InterPro" id="IPR001279">
    <property type="entry name" value="Metallo-B-lactamas"/>
</dbReference>
<organism evidence="7 8">
    <name type="scientific">Pararhodobacter aggregans</name>
    <dbReference type="NCBI Taxonomy" id="404875"/>
    <lineage>
        <taxon>Bacteria</taxon>
        <taxon>Pseudomonadati</taxon>
        <taxon>Pseudomonadota</taxon>
        <taxon>Alphaproteobacteria</taxon>
        <taxon>Rhodobacterales</taxon>
        <taxon>Paracoccaceae</taxon>
        <taxon>Pararhodobacter</taxon>
    </lineage>
</organism>
<dbReference type="Proteomes" id="UP000244810">
    <property type="component" value="Unassembled WGS sequence"/>
</dbReference>
<keyword evidence="2" id="KW-0479">Metal-binding</keyword>
<dbReference type="GO" id="GO:0046872">
    <property type="term" value="F:metal ion binding"/>
    <property type="evidence" value="ECO:0007669"/>
    <property type="project" value="UniProtKB-KW"/>
</dbReference>
<gene>
    <name evidence="7" type="ORF">DDE23_19370</name>
</gene>
<evidence type="ECO:0000256" key="3">
    <source>
        <dbReference type="ARBA" id="ARBA00022801"/>
    </source>
</evidence>
<dbReference type="Gene3D" id="3.60.15.10">
    <property type="entry name" value="Ribonuclease Z/Hydroxyacylglutathione hydrolase-like"/>
    <property type="match status" value="1"/>
</dbReference>
<dbReference type="GO" id="GO:0016787">
    <property type="term" value="F:hydrolase activity"/>
    <property type="evidence" value="ECO:0007669"/>
    <property type="project" value="UniProtKB-KW"/>
</dbReference>
<evidence type="ECO:0000256" key="1">
    <source>
        <dbReference type="ARBA" id="ARBA00007749"/>
    </source>
</evidence>
<evidence type="ECO:0000259" key="6">
    <source>
        <dbReference type="SMART" id="SM00849"/>
    </source>
</evidence>
<keyword evidence="3 7" id="KW-0378">Hydrolase</keyword>
<name>A0A2T7UMY2_9RHOB</name>
<dbReference type="InterPro" id="IPR006311">
    <property type="entry name" value="TAT_signal"/>
</dbReference>
<evidence type="ECO:0000256" key="5">
    <source>
        <dbReference type="SAM" id="SignalP"/>
    </source>
</evidence>
<dbReference type="PANTHER" id="PTHR42978">
    <property type="entry name" value="QUORUM-QUENCHING LACTONASE YTNP-RELATED-RELATED"/>
    <property type="match status" value="1"/>
</dbReference>
<protein>
    <submittedName>
        <fullName evidence="7">MBL fold metallo-hydrolase</fullName>
    </submittedName>
</protein>
<dbReference type="EMBL" id="QDDR01000011">
    <property type="protein sequence ID" value="PVE45971.1"/>
    <property type="molecule type" value="Genomic_DNA"/>
</dbReference>
<dbReference type="PANTHER" id="PTHR42978:SF6">
    <property type="entry name" value="QUORUM-QUENCHING LACTONASE YTNP-RELATED"/>
    <property type="match status" value="1"/>
</dbReference>
<dbReference type="Pfam" id="PF00753">
    <property type="entry name" value="Lactamase_B"/>
    <property type="match status" value="1"/>
</dbReference>
<evidence type="ECO:0000256" key="4">
    <source>
        <dbReference type="ARBA" id="ARBA00022833"/>
    </source>
</evidence>
<dbReference type="InterPro" id="IPR036866">
    <property type="entry name" value="RibonucZ/Hydroxyglut_hydro"/>
</dbReference>